<dbReference type="Proteomes" id="UP001234297">
    <property type="component" value="Chromosome 3"/>
</dbReference>
<reference evidence="1 2" key="1">
    <citation type="journal article" date="2022" name="Hortic Res">
        <title>A haplotype resolved chromosomal level avocado genome allows analysis of novel avocado genes.</title>
        <authorList>
            <person name="Nath O."/>
            <person name="Fletcher S.J."/>
            <person name="Hayward A."/>
            <person name="Shaw L.M."/>
            <person name="Masouleh A.K."/>
            <person name="Furtado A."/>
            <person name="Henry R.J."/>
            <person name="Mitter N."/>
        </authorList>
    </citation>
    <scope>NUCLEOTIDE SEQUENCE [LARGE SCALE GENOMIC DNA]</scope>
    <source>
        <strain evidence="2">cv. Hass</strain>
    </source>
</reference>
<accession>A0ACC2LZF5</accession>
<name>A0ACC2LZF5_PERAE</name>
<keyword evidence="2" id="KW-1185">Reference proteome</keyword>
<organism evidence="1 2">
    <name type="scientific">Persea americana</name>
    <name type="common">Avocado</name>
    <dbReference type="NCBI Taxonomy" id="3435"/>
    <lineage>
        <taxon>Eukaryota</taxon>
        <taxon>Viridiplantae</taxon>
        <taxon>Streptophyta</taxon>
        <taxon>Embryophyta</taxon>
        <taxon>Tracheophyta</taxon>
        <taxon>Spermatophyta</taxon>
        <taxon>Magnoliopsida</taxon>
        <taxon>Magnoliidae</taxon>
        <taxon>Laurales</taxon>
        <taxon>Lauraceae</taxon>
        <taxon>Persea</taxon>
    </lineage>
</organism>
<gene>
    <name evidence="1" type="ORF">MRB53_012733</name>
</gene>
<evidence type="ECO:0000313" key="1">
    <source>
        <dbReference type="EMBL" id="KAJ8638466.1"/>
    </source>
</evidence>
<sequence length="404" mass="46360">MRLRTIDVAKSLLERSISSLLSFLFVFNPIRAGFVLEEELSMEGVLVKDEVISGSSFPDLSPRPMEGLHETGPPPFLTKIFEIVEDPGTDSVVSWSRARNSFIVWDVRQFATNLLPKYFKHGNFSSFIRQLNTYGFRKVDPDRWEFANEGFLGGQKHLLKNIKRRRNASQNIQQHGMGNCVELGHFGLESEIERLRRDRNILMVETVRLKKQQQNTRAQLAAMEEQLQFTERKQQQMMAFLARALHNPTFILQLIQYHREKKEFGSCTGKKRRLPAAGSSENLQSLRGEAISPMGMGSQIGSFAHQPQEEVTIESEIETLFSAMDAESSSSNRNRKAEVIDSSGNPEDLMWEQLLYENLLKGENDEYDQAEINVEVEDLAAKFPDWGDDVRVLVEKMEFLERKH</sequence>
<protein>
    <submittedName>
        <fullName evidence="1">Uncharacterized protein</fullName>
    </submittedName>
</protein>
<evidence type="ECO:0000313" key="2">
    <source>
        <dbReference type="Proteomes" id="UP001234297"/>
    </source>
</evidence>
<dbReference type="EMBL" id="CM056811">
    <property type="protein sequence ID" value="KAJ8638466.1"/>
    <property type="molecule type" value="Genomic_DNA"/>
</dbReference>
<comment type="caution">
    <text evidence="1">The sequence shown here is derived from an EMBL/GenBank/DDBJ whole genome shotgun (WGS) entry which is preliminary data.</text>
</comment>
<proteinExistence type="predicted"/>